<reference evidence="1 2" key="1">
    <citation type="submission" date="2016-12" db="EMBL/GenBank/DDBJ databases">
        <authorList>
            <person name="Song W.-J."/>
            <person name="Kurnit D.M."/>
        </authorList>
    </citation>
    <scope>NUCLEOTIDE SEQUENCE [LARGE SCALE GENOMIC DNA]</scope>
    <source>
        <strain evidence="1 2">ATCC 49181</strain>
    </source>
</reference>
<dbReference type="EMBL" id="FSRO01000002">
    <property type="protein sequence ID" value="SIO49381.1"/>
    <property type="molecule type" value="Genomic_DNA"/>
</dbReference>
<keyword evidence="2" id="KW-1185">Reference proteome</keyword>
<proteinExistence type="predicted"/>
<organism evidence="1 2">
    <name type="scientific">Nitrosomonas cryotolerans ATCC 49181</name>
    <dbReference type="NCBI Taxonomy" id="1131553"/>
    <lineage>
        <taxon>Bacteria</taxon>
        <taxon>Pseudomonadati</taxon>
        <taxon>Pseudomonadota</taxon>
        <taxon>Betaproteobacteria</taxon>
        <taxon>Nitrosomonadales</taxon>
        <taxon>Nitrosomonadaceae</taxon>
        <taxon>Nitrosomonas</taxon>
    </lineage>
</organism>
<protein>
    <submittedName>
        <fullName evidence="1">Uncharacterized protein</fullName>
    </submittedName>
</protein>
<evidence type="ECO:0000313" key="2">
    <source>
        <dbReference type="Proteomes" id="UP000185062"/>
    </source>
</evidence>
<accession>A0A1N6JYS9</accession>
<dbReference type="AlphaFoldDB" id="A0A1N6JYS9"/>
<dbReference type="Proteomes" id="UP000185062">
    <property type="component" value="Unassembled WGS sequence"/>
</dbReference>
<sequence length="57" mass="6662">MLRSSYNGSPRSCIIYQHHVFEKKAGYHRKIGKMEKHSLYSFTAETQGTADKLLFLR</sequence>
<evidence type="ECO:0000313" key="1">
    <source>
        <dbReference type="EMBL" id="SIO49381.1"/>
    </source>
</evidence>
<name>A0A1N6JYS9_9PROT</name>
<gene>
    <name evidence="1" type="ORF">SAMN02743940_0052</name>
</gene>